<evidence type="ECO:0000313" key="3">
    <source>
        <dbReference type="Proteomes" id="UP000198287"/>
    </source>
</evidence>
<reference evidence="2 3" key="1">
    <citation type="submission" date="2015-12" db="EMBL/GenBank/DDBJ databases">
        <title>The genome of Folsomia candida.</title>
        <authorList>
            <person name="Faddeeva A."/>
            <person name="Derks M.F."/>
            <person name="Anvar Y."/>
            <person name="Smit S."/>
            <person name="Van Straalen N."/>
            <person name="Roelofs D."/>
        </authorList>
    </citation>
    <scope>NUCLEOTIDE SEQUENCE [LARGE SCALE GENOMIC DNA]</scope>
    <source>
        <strain evidence="2 3">VU population</strain>
        <tissue evidence="2">Whole body</tissue>
    </source>
</reference>
<comment type="caution">
    <text evidence="2">The sequence shown here is derived from an EMBL/GenBank/DDBJ whole genome shotgun (WGS) entry which is preliminary data.</text>
</comment>
<protein>
    <submittedName>
        <fullName evidence="2">Uncharacterized protein</fullName>
    </submittedName>
</protein>
<organism evidence="2 3">
    <name type="scientific">Folsomia candida</name>
    <name type="common">Springtail</name>
    <dbReference type="NCBI Taxonomy" id="158441"/>
    <lineage>
        <taxon>Eukaryota</taxon>
        <taxon>Metazoa</taxon>
        <taxon>Ecdysozoa</taxon>
        <taxon>Arthropoda</taxon>
        <taxon>Hexapoda</taxon>
        <taxon>Collembola</taxon>
        <taxon>Entomobryomorpha</taxon>
        <taxon>Isotomoidea</taxon>
        <taxon>Isotomidae</taxon>
        <taxon>Proisotominae</taxon>
        <taxon>Folsomia</taxon>
    </lineage>
</organism>
<evidence type="ECO:0000256" key="1">
    <source>
        <dbReference type="SAM" id="MobiDB-lite"/>
    </source>
</evidence>
<feature type="region of interest" description="Disordered" evidence="1">
    <location>
        <begin position="296"/>
        <end position="328"/>
    </location>
</feature>
<dbReference type="Proteomes" id="UP000198287">
    <property type="component" value="Unassembled WGS sequence"/>
</dbReference>
<feature type="compositionally biased region" description="Basic residues" evidence="1">
    <location>
        <begin position="315"/>
        <end position="328"/>
    </location>
</feature>
<dbReference type="AlphaFoldDB" id="A0A226DZ88"/>
<accession>A0A226DZ88</accession>
<keyword evidence="3" id="KW-1185">Reference proteome</keyword>
<proteinExistence type="predicted"/>
<gene>
    <name evidence="2" type="ORF">Fcan01_14817</name>
</gene>
<evidence type="ECO:0000313" key="2">
    <source>
        <dbReference type="EMBL" id="OXA50114.1"/>
    </source>
</evidence>
<name>A0A226DZ88_FOLCA</name>
<sequence>MEWKHYGKIHKAEGTIYRCPSTVAQFFHQIRIRSTDTYEMEGHFVTGTPSNWNPNQFGGLSSPSLSLPSMVFRGKVEDENSSEQYWEDYNSSSLMSYGNVGEMNEVCMGSESHQISPPPFIPHEDYYTEENTDEGVDLSLGYQLFQQEMGNFLCDEGNQKQEQNVNNSLDNPNVVVGSCCSMNGESDMSNLTGSPYSGVEIPSHAYDNHFSMVDPAPKFRPITIHFLELGLGFSGGSTDIISPQQLQQLRQVLHDYNHSEKQSGRGTMSGGSVVDISRPSSTIMINLKSLVPSENSCRVNGHRRRPQLSRDKPYRRGRSSHLKRRKSKNIGQIKESNIDRFSSFVMTYGRTEPLQTDPE</sequence>
<dbReference type="EMBL" id="LNIX01000009">
    <property type="protein sequence ID" value="OXA50114.1"/>
    <property type="molecule type" value="Genomic_DNA"/>
</dbReference>